<comment type="caution">
    <text evidence="1">The sequence shown here is derived from an EMBL/GenBank/DDBJ whole genome shotgun (WGS) entry which is preliminary data.</text>
</comment>
<protein>
    <submittedName>
        <fullName evidence="1">Uncharacterized protein</fullName>
    </submittedName>
</protein>
<evidence type="ECO:0000313" key="3">
    <source>
        <dbReference type="Proteomes" id="UP001328107"/>
    </source>
</evidence>
<accession>A0AAN5CEH8</accession>
<sequence length="105" mass="11392">LQISCIPTALLDASCRFNYHNHISRTALVQMSKEFTCPKNYKLAFSYTAGIFGGSASAFGEKLLCEAALHRSITVSNKWTLVSSTTNTTVGNGLDEIIPNFSCVP</sequence>
<reference evidence="3" key="1">
    <citation type="submission" date="2022-10" db="EMBL/GenBank/DDBJ databases">
        <title>Genome assembly of Pristionchus species.</title>
        <authorList>
            <person name="Yoshida K."/>
            <person name="Sommer R.J."/>
        </authorList>
    </citation>
    <scope>NUCLEOTIDE SEQUENCE [LARGE SCALE GENOMIC DNA]</scope>
    <source>
        <strain evidence="3">RS5460</strain>
    </source>
</reference>
<name>A0AAN5CEH8_9BILA</name>
<gene>
    <name evidence="1" type="ORF">PMAYCL1PPCAC_10862</name>
    <name evidence="2" type="ORF">PMAYCL1PPCAC_10873</name>
</gene>
<reference evidence="1" key="2">
    <citation type="submission" date="2023-06" db="EMBL/GenBank/DDBJ databases">
        <title>Genome assembly of Pristionchus species.</title>
        <authorList>
            <person name="Yoshida K."/>
            <person name="Sommer R.J."/>
        </authorList>
    </citation>
    <scope>NUCLEOTIDE SEQUENCE</scope>
    <source>
        <strain evidence="1">RS5460</strain>
    </source>
</reference>
<keyword evidence="3" id="KW-1185">Reference proteome</keyword>
<evidence type="ECO:0000313" key="1">
    <source>
        <dbReference type="EMBL" id="GMR40667.1"/>
    </source>
</evidence>
<feature type="non-terminal residue" evidence="1">
    <location>
        <position position="1"/>
    </location>
</feature>
<evidence type="ECO:0000313" key="2">
    <source>
        <dbReference type="EMBL" id="GMR40678.1"/>
    </source>
</evidence>
<dbReference type="EMBL" id="BTRK01000003">
    <property type="protein sequence ID" value="GMR40678.1"/>
    <property type="molecule type" value="Genomic_DNA"/>
</dbReference>
<proteinExistence type="predicted"/>
<dbReference type="AlphaFoldDB" id="A0AAN5CEH8"/>
<feature type="non-terminal residue" evidence="1">
    <location>
        <position position="105"/>
    </location>
</feature>
<dbReference type="Proteomes" id="UP001328107">
    <property type="component" value="Unassembled WGS sequence"/>
</dbReference>
<organism evidence="1 3">
    <name type="scientific">Pristionchus mayeri</name>
    <dbReference type="NCBI Taxonomy" id="1317129"/>
    <lineage>
        <taxon>Eukaryota</taxon>
        <taxon>Metazoa</taxon>
        <taxon>Ecdysozoa</taxon>
        <taxon>Nematoda</taxon>
        <taxon>Chromadorea</taxon>
        <taxon>Rhabditida</taxon>
        <taxon>Rhabditina</taxon>
        <taxon>Diplogasteromorpha</taxon>
        <taxon>Diplogasteroidea</taxon>
        <taxon>Neodiplogasteridae</taxon>
        <taxon>Pristionchus</taxon>
    </lineage>
</organism>
<dbReference type="EMBL" id="BTRK01000003">
    <property type="protein sequence ID" value="GMR40667.1"/>
    <property type="molecule type" value="Genomic_DNA"/>
</dbReference>